<name>A0A418PZY6_9SPHN</name>
<evidence type="ECO:0000256" key="8">
    <source>
        <dbReference type="SAM" id="Phobius"/>
    </source>
</evidence>
<sequence>MTAKAEPAPSRLVAGLRIVGLAGLFLAYLPPHILSKLMLRRSRWPRRFLAAAARIAGARSRLSGEPLGPRTLVVANHTSWLDILVLGGATGTAFVSKAEVKATTLIGWLADQNRTLYIERSERGDAHGQVRRIRDALDHHQPLAIFPEGTTGHGRALMPFRSTLFHAVAPPPEGVSVRPVAIDYGHHVDHVGWHGGEGGLANAMRVLGRRGTMDVHVRLLDPLPRLDDRKALARHARDRLAEALSSVAPPSGL</sequence>
<keyword evidence="4 8" id="KW-1133">Transmembrane helix</keyword>
<dbReference type="SMART" id="SM00563">
    <property type="entry name" value="PlsC"/>
    <property type="match status" value="1"/>
</dbReference>
<dbReference type="InterPro" id="IPR002123">
    <property type="entry name" value="Plipid/glycerol_acylTrfase"/>
</dbReference>
<evidence type="ECO:0000256" key="4">
    <source>
        <dbReference type="ARBA" id="ARBA00022989"/>
    </source>
</evidence>
<comment type="subcellular location">
    <subcellularLocation>
        <location evidence="1">Membrane</location>
    </subcellularLocation>
</comment>
<organism evidence="10 11">
    <name type="scientific">Sphingomonas edaphi</name>
    <dbReference type="NCBI Taxonomy" id="2315689"/>
    <lineage>
        <taxon>Bacteria</taxon>
        <taxon>Pseudomonadati</taxon>
        <taxon>Pseudomonadota</taxon>
        <taxon>Alphaproteobacteria</taxon>
        <taxon>Sphingomonadales</taxon>
        <taxon>Sphingomonadaceae</taxon>
        <taxon>Sphingomonas</taxon>
    </lineage>
</organism>
<evidence type="ECO:0000256" key="6">
    <source>
        <dbReference type="ARBA" id="ARBA00023136"/>
    </source>
</evidence>
<evidence type="ECO:0000313" key="11">
    <source>
        <dbReference type="Proteomes" id="UP000285023"/>
    </source>
</evidence>
<dbReference type="Proteomes" id="UP000285023">
    <property type="component" value="Unassembled WGS sequence"/>
</dbReference>
<dbReference type="Pfam" id="PF01553">
    <property type="entry name" value="Acyltransferase"/>
    <property type="match status" value="1"/>
</dbReference>
<dbReference type="AlphaFoldDB" id="A0A418PZY6"/>
<evidence type="ECO:0000259" key="9">
    <source>
        <dbReference type="SMART" id="SM00563"/>
    </source>
</evidence>
<feature type="transmembrane region" description="Helical" evidence="8">
    <location>
        <begin position="12"/>
        <end position="34"/>
    </location>
</feature>
<dbReference type="PANTHER" id="PTHR23063">
    <property type="entry name" value="PHOSPHOLIPID ACYLTRANSFERASE"/>
    <property type="match status" value="1"/>
</dbReference>
<keyword evidence="7 10" id="KW-0012">Acyltransferase</keyword>
<proteinExistence type="predicted"/>
<dbReference type="RefSeq" id="WP_119533194.1">
    <property type="nucleotide sequence ID" value="NZ_QXTF01000002.1"/>
</dbReference>
<accession>A0A418PZY6</accession>
<protein>
    <submittedName>
        <fullName evidence="10">1-acyl-sn-glycerol-3-phosphate acyltransferase</fullName>
    </submittedName>
</protein>
<dbReference type="OrthoDB" id="9806880at2"/>
<evidence type="ECO:0000256" key="3">
    <source>
        <dbReference type="ARBA" id="ARBA00022692"/>
    </source>
</evidence>
<reference evidence="10 11" key="1">
    <citation type="submission" date="2018-09" db="EMBL/GenBank/DDBJ databases">
        <title>Sphingomonas sp. DAC4.</title>
        <authorList>
            <person name="Seo T."/>
        </authorList>
    </citation>
    <scope>NUCLEOTIDE SEQUENCE [LARGE SCALE GENOMIC DNA]</scope>
    <source>
        <strain evidence="10 11">DAC4</strain>
    </source>
</reference>
<keyword evidence="3 8" id="KW-0812">Transmembrane</keyword>
<evidence type="ECO:0000313" key="10">
    <source>
        <dbReference type="EMBL" id="RIX29305.1"/>
    </source>
</evidence>
<evidence type="ECO:0000256" key="7">
    <source>
        <dbReference type="ARBA" id="ARBA00023315"/>
    </source>
</evidence>
<gene>
    <name evidence="10" type="ORF">D3M59_08380</name>
</gene>
<dbReference type="GO" id="GO:0016746">
    <property type="term" value="F:acyltransferase activity"/>
    <property type="evidence" value="ECO:0007669"/>
    <property type="project" value="UniProtKB-KW"/>
</dbReference>
<dbReference type="EMBL" id="QXTF01000002">
    <property type="protein sequence ID" value="RIX29305.1"/>
    <property type="molecule type" value="Genomic_DNA"/>
</dbReference>
<dbReference type="SUPFAM" id="SSF69593">
    <property type="entry name" value="Glycerol-3-phosphate (1)-acyltransferase"/>
    <property type="match status" value="1"/>
</dbReference>
<evidence type="ECO:0000256" key="5">
    <source>
        <dbReference type="ARBA" id="ARBA00023098"/>
    </source>
</evidence>
<dbReference type="PANTHER" id="PTHR23063:SF52">
    <property type="entry name" value="LYSOPHOSPHATIDYLCHOLINE ACYLTRANSFERASE"/>
    <property type="match status" value="1"/>
</dbReference>
<comment type="caution">
    <text evidence="10">The sequence shown here is derived from an EMBL/GenBank/DDBJ whole genome shotgun (WGS) entry which is preliminary data.</text>
</comment>
<evidence type="ECO:0000256" key="1">
    <source>
        <dbReference type="ARBA" id="ARBA00004370"/>
    </source>
</evidence>
<keyword evidence="11" id="KW-1185">Reference proteome</keyword>
<keyword evidence="5" id="KW-0443">Lipid metabolism</keyword>
<feature type="domain" description="Phospholipid/glycerol acyltransferase" evidence="9">
    <location>
        <begin position="71"/>
        <end position="185"/>
    </location>
</feature>
<keyword evidence="6 8" id="KW-0472">Membrane</keyword>
<dbReference type="GO" id="GO:0016020">
    <property type="term" value="C:membrane"/>
    <property type="evidence" value="ECO:0007669"/>
    <property type="project" value="UniProtKB-SubCell"/>
</dbReference>
<dbReference type="GO" id="GO:0006629">
    <property type="term" value="P:lipid metabolic process"/>
    <property type="evidence" value="ECO:0007669"/>
    <property type="project" value="UniProtKB-KW"/>
</dbReference>
<keyword evidence="2 10" id="KW-0808">Transferase</keyword>
<evidence type="ECO:0000256" key="2">
    <source>
        <dbReference type="ARBA" id="ARBA00022679"/>
    </source>
</evidence>